<evidence type="ECO:0000256" key="9">
    <source>
        <dbReference type="PROSITE-ProRule" id="PRU00339"/>
    </source>
</evidence>
<dbReference type="PANTHER" id="PTHR42878:SF7">
    <property type="entry name" value="SENSOR HISTIDINE KINASE GLRK"/>
    <property type="match status" value="1"/>
</dbReference>
<dbReference type="SMART" id="SM00028">
    <property type="entry name" value="TPR"/>
    <property type="match status" value="6"/>
</dbReference>
<dbReference type="PROSITE" id="PS50005">
    <property type="entry name" value="TPR"/>
    <property type="match status" value="3"/>
</dbReference>
<evidence type="ECO:0000313" key="13">
    <source>
        <dbReference type="Proteomes" id="UP001596978"/>
    </source>
</evidence>
<evidence type="ECO:0000256" key="7">
    <source>
        <dbReference type="ARBA" id="ARBA00022840"/>
    </source>
</evidence>
<evidence type="ECO:0000256" key="6">
    <source>
        <dbReference type="ARBA" id="ARBA00022777"/>
    </source>
</evidence>
<evidence type="ECO:0000259" key="11">
    <source>
        <dbReference type="PROSITE" id="PS50109"/>
    </source>
</evidence>
<feature type="domain" description="Histidine kinase" evidence="11">
    <location>
        <begin position="454"/>
        <end position="668"/>
    </location>
</feature>
<dbReference type="SUPFAM" id="SSF48452">
    <property type="entry name" value="TPR-like"/>
    <property type="match status" value="2"/>
</dbReference>
<dbReference type="SMART" id="SM00388">
    <property type="entry name" value="HisKA"/>
    <property type="match status" value="1"/>
</dbReference>
<dbReference type="InterPro" id="IPR005467">
    <property type="entry name" value="His_kinase_dom"/>
</dbReference>
<dbReference type="SMART" id="SM00387">
    <property type="entry name" value="HATPase_c"/>
    <property type="match status" value="1"/>
</dbReference>
<evidence type="ECO:0000313" key="12">
    <source>
        <dbReference type="EMBL" id="MFD0860702.1"/>
    </source>
</evidence>
<feature type="repeat" description="TPR" evidence="9">
    <location>
        <begin position="163"/>
        <end position="196"/>
    </location>
</feature>
<keyword evidence="5" id="KW-0547">Nucleotide-binding</keyword>
<keyword evidence="13" id="KW-1185">Reference proteome</keyword>
<keyword evidence="10" id="KW-0812">Transmembrane</keyword>
<keyword evidence="3" id="KW-0597">Phosphoprotein</keyword>
<dbReference type="RefSeq" id="WP_386402427.1">
    <property type="nucleotide sequence ID" value="NZ_JBHTJH010000001.1"/>
</dbReference>
<comment type="caution">
    <text evidence="12">The sequence shown here is derived from an EMBL/GenBank/DDBJ whole genome shotgun (WGS) entry which is preliminary data.</text>
</comment>
<dbReference type="EC" id="2.7.13.3" evidence="2"/>
<dbReference type="SUPFAM" id="SSF47384">
    <property type="entry name" value="Homodimeric domain of signal transducing histidine kinase"/>
    <property type="match status" value="1"/>
</dbReference>
<dbReference type="Gene3D" id="1.25.40.10">
    <property type="entry name" value="Tetratricopeptide repeat domain"/>
    <property type="match status" value="1"/>
</dbReference>
<dbReference type="PRINTS" id="PR00344">
    <property type="entry name" value="BCTRLSENSOR"/>
</dbReference>
<feature type="repeat" description="TPR" evidence="9">
    <location>
        <begin position="83"/>
        <end position="116"/>
    </location>
</feature>
<keyword evidence="6" id="KW-0418">Kinase</keyword>
<dbReference type="Proteomes" id="UP001596978">
    <property type="component" value="Unassembled WGS sequence"/>
</dbReference>
<protein>
    <recommendedName>
        <fullName evidence="2">histidine kinase</fullName>
        <ecNumber evidence="2">2.7.13.3</ecNumber>
    </recommendedName>
</protein>
<proteinExistence type="predicted"/>
<gene>
    <name evidence="12" type="ORF">ACFQ1M_00665</name>
</gene>
<name>A0ABW3CV41_9FLAO</name>
<dbReference type="PROSITE" id="PS50109">
    <property type="entry name" value="HIS_KIN"/>
    <property type="match status" value="1"/>
</dbReference>
<dbReference type="Gene3D" id="1.10.287.130">
    <property type="match status" value="1"/>
</dbReference>
<evidence type="ECO:0000256" key="2">
    <source>
        <dbReference type="ARBA" id="ARBA00012438"/>
    </source>
</evidence>
<evidence type="ECO:0000256" key="1">
    <source>
        <dbReference type="ARBA" id="ARBA00000085"/>
    </source>
</evidence>
<feature type="repeat" description="TPR" evidence="9">
    <location>
        <begin position="243"/>
        <end position="276"/>
    </location>
</feature>
<dbReference type="Pfam" id="PF02518">
    <property type="entry name" value="HATPase_c"/>
    <property type="match status" value="1"/>
</dbReference>
<dbReference type="InterPro" id="IPR004358">
    <property type="entry name" value="Sig_transdc_His_kin-like_C"/>
</dbReference>
<dbReference type="CDD" id="cd00082">
    <property type="entry name" value="HisKA"/>
    <property type="match status" value="1"/>
</dbReference>
<accession>A0ABW3CV41</accession>
<sequence length="689" mass="79054">MRKILQIFFFCQLFLLTTGIYGQDKVLDSIHGAILTAKDSLLFNQASTRIGELRVAQDYKTANYYANIFIELSKLLEYNSGTGMLYTKKGDIYLVSEQYDEALKMYDSALVYLSGDHNLLERGNLYNNQAIAQRRIGDFGGSLISLQEASKIYEKLGDYKSISMALNNIGNIHNNLADFDLAEDYYERSMKMRKDHGIKQDISHTMNSLTEIYLKQQLYDRAIKNAHESIAISKELNDQRALSVAYEDLGTIYMTIKEYAKAKEYYLKSLSINSKEFQASSTAERLNRLAEIEVLRNNPEEAKAYLDEAYRLADSVETNKVLRQNLLVRSKLDSLLGDFESAYTNHKNYYLLDKDLVKESNSKEIGRLEAKFEYDRKQQLLLLKQRQQEAEQDAQLRWQRWLIYSLVGAFIALLFVLFVILQSRRVRKKYVDQLDQQAKELITSNITKDKLFSIIAHDLRNSIHSTSEALNMVKESDLTIEELQDLLPELTQKSNETSSLLTNLLHWSSSQLDALQPKKEYFDIRDVIQEKIILLKGEANEKGVDVNNKLEHIKVFADRDMMKIVVQNLLTNAIKFSNYRDTITIYAEKSSDSIDIFFKDTGVGIKKEHLRELFTERAVSTLGTKNEKGIGLGLQTCKELVELNDGELTVKSKENVGSTFRVTLPLEPTSKAKKRKSPFGRAAFYNLLG</sequence>
<keyword evidence="10" id="KW-0472">Membrane</keyword>
<evidence type="ECO:0000256" key="10">
    <source>
        <dbReference type="SAM" id="Phobius"/>
    </source>
</evidence>
<dbReference type="InterPro" id="IPR003594">
    <property type="entry name" value="HATPase_dom"/>
</dbReference>
<keyword evidence="10" id="KW-1133">Transmembrane helix</keyword>
<organism evidence="12 13">
    <name type="scientific">Sungkyunkwania multivorans</name>
    <dbReference type="NCBI Taxonomy" id="1173618"/>
    <lineage>
        <taxon>Bacteria</taxon>
        <taxon>Pseudomonadati</taxon>
        <taxon>Bacteroidota</taxon>
        <taxon>Flavobacteriia</taxon>
        <taxon>Flavobacteriales</taxon>
        <taxon>Flavobacteriaceae</taxon>
        <taxon>Sungkyunkwania</taxon>
    </lineage>
</organism>
<evidence type="ECO:0000256" key="4">
    <source>
        <dbReference type="ARBA" id="ARBA00022679"/>
    </source>
</evidence>
<keyword evidence="4" id="KW-0808">Transferase</keyword>
<keyword evidence="9" id="KW-0802">TPR repeat</keyword>
<dbReference type="EMBL" id="JBHTJH010000001">
    <property type="protein sequence ID" value="MFD0860702.1"/>
    <property type="molecule type" value="Genomic_DNA"/>
</dbReference>
<dbReference type="InterPro" id="IPR003661">
    <property type="entry name" value="HisK_dim/P_dom"/>
</dbReference>
<dbReference type="Pfam" id="PF13424">
    <property type="entry name" value="TPR_12"/>
    <property type="match status" value="2"/>
</dbReference>
<dbReference type="InterPro" id="IPR019734">
    <property type="entry name" value="TPR_rpt"/>
</dbReference>
<dbReference type="InterPro" id="IPR036097">
    <property type="entry name" value="HisK_dim/P_sf"/>
</dbReference>
<evidence type="ECO:0000256" key="8">
    <source>
        <dbReference type="ARBA" id="ARBA00023012"/>
    </source>
</evidence>
<keyword evidence="8" id="KW-0902">Two-component regulatory system</keyword>
<feature type="transmembrane region" description="Helical" evidence="10">
    <location>
        <begin position="401"/>
        <end position="421"/>
    </location>
</feature>
<keyword evidence="7" id="KW-0067">ATP-binding</keyword>
<dbReference type="SUPFAM" id="SSF55874">
    <property type="entry name" value="ATPase domain of HSP90 chaperone/DNA topoisomerase II/histidine kinase"/>
    <property type="match status" value="1"/>
</dbReference>
<reference evidence="13" key="1">
    <citation type="journal article" date="2019" name="Int. J. Syst. Evol. Microbiol.">
        <title>The Global Catalogue of Microorganisms (GCM) 10K type strain sequencing project: providing services to taxonomists for standard genome sequencing and annotation.</title>
        <authorList>
            <consortium name="The Broad Institute Genomics Platform"/>
            <consortium name="The Broad Institute Genome Sequencing Center for Infectious Disease"/>
            <person name="Wu L."/>
            <person name="Ma J."/>
        </authorList>
    </citation>
    <scope>NUCLEOTIDE SEQUENCE [LARGE SCALE GENOMIC DNA]</scope>
    <source>
        <strain evidence="13">CCUG 62952</strain>
    </source>
</reference>
<dbReference type="PANTHER" id="PTHR42878">
    <property type="entry name" value="TWO-COMPONENT HISTIDINE KINASE"/>
    <property type="match status" value="1"/>
</dbReference>
<dbReference type="Gene3D" id="3.30.565.10">
    <property type="entry name" value="Histidine kinase-like ATPase, C-terminal domain"/>
    <property type="match status" value="1"/>
</dbReference>
<dbReference type="InterPro" id="IPR011990">
    <property type="entry name" value="TPR-like_helical_dom_sf"/>
</dbReference>
<dbReference type="InterPro" id="IPR050351">
    <property type="entry name" value="BphY/WalK/GraS-like"/>
</dbReference>
<comment type="catalytic activity">
    <reaction evidence="1">
        <text>ATP + protein L-histidine = ADP + protein N-phospho-L-histidine.</text>
        <dbReference type="EC" id="2.7.13.3"/>
    </reaction>
</comment>
<evidence type="ECO:0000256" key="5">
    <source>
        <dbReference type="ARBA" id="ARBA00022741"/>
    </source>
</evidence>
<dbReference type="InterPro" id="IPR036890">
    <property type="entry name" value="HATPase_C_sf"/>
</dbReference>
<evidence type="ECO:0000256" key="3">
    <source>
        <dbReference type="ARBA" id="ARBA00022553"/>
    </source>
</evidence>